<dbReference type="InterPro" id="IPR004839">
    <property type="entry name" value="Aminotransferase_I/II_large"/>
</dbReference>
<proteinExistence type="inferred from homology"/>
<keyword evidence="9" id="KW-1185">Reference proteome</keyword>
<dbReference type="InterPro" id="IPR015424">
    <property type="entry name" value="PyrdxlP-dep_Trfase"/>
</dbReference>
<feature type="domain" description="Aminotransferase class I/classII large" evidence="7">
    <location>
        <begin position="191"/>
        <end position="385"/>
    </location>
</feature>
<evidence type="ECO:0000259" key="7">
    <source>
        <dbReference type="Pfam" id="PF00155"/>
    </source>
</evidence>
<comment type="cofactor">
    <cofactor evidence="1">
        <name>pyridoxal 5'-phosphate</name>
        <dbReference type="ChEBI" id="CHEBI:597326"/>
    </cofactor>
</comment>
<dbReference type="PANTHER" id="PTHR42790">
    <property type="entry name" value="AMINOTRANSFERASE"/>
    <property type="match status" value="1"/>
</dbReference>
<keyword evidence="5" id="KW-0663">Pyridoxal phosphate</keyword>
<comment type="caution">
    <text evidence="8">The sequence shown here is derived from an EMBL/GenBank/DDBJ whole genome shotgun (WGS) entry which is preliminary data.</text>
</comment>
<dbReference type="Gene3D" id="3.40.640.10">
    <property type="entry name" value="Type I PLP-dependent aspartate aminotransferase-like (Major domain)"/>
    <property type="match status" value="1"/>
</dbReference>
<dbReference type="InterPro" id="IPR050859">
    <property type="entry name" value="Class-I_PLP-dep_aminotransf"/>
</dbReference>
<dbReference type="InterPro" id="IPR015421">
    <property type="entry name" value="PyrdxlP-dep_Trfase_major"/>
</dbReference>
<dbReference type="GO" id="GO:0030170">
    <property type="term" value="F:pyridoxal phosphate binding"/>
    <property type="evidence" value="ECO:0007669"/>
    <property type="project" value="InterPro"/>
</dbReference>
<sequence>MAPPPAISQAVGLSPPRDLSHHFSQSTKNRGASAVKQLYKFFQIPGVGNLAGGLPNPGLFPYDTLEAQVALPNRWPVEVNKNGSAAAPKHAASHFVIPAKDDQVDLSKKIDLATALQYGTAGGYPPLLSFVRQFTRNHLHPNVPYLDGPEVILTTGATDGFSKAVELIVEPWVAGRDPVEDRPGMLCETYVYMNAPNTALPRGVQVVPVEVDSEGMSVDGPGGLKDVLENWDYSKGRLPHFIYSVTTGHNPTGGLQSIERRKAIYALCCQYDIILIEDEPYWNLQYRVDRDGRAPSQEKAHGLSKSTGYEFLDSLVPSSLNLDTEGRVIRVDTFSKTIAPGCRLGWITAQPAFIERFLRITETSTQQPSGFVQSLVAEAIMGQQPEATTRRFHALSSKDKASFEGWNMDGWVRWLAGLRGVYEGRMAQMSTILDEHSFELKQSTPVRDSDTDWGVITKTRLLSFNWPKGGMFIWVRIHFENHPLWQARGEAIGKEAGLLVDGQLLAKALMVFLSQKPYLVLAAPGAMFGATAEIQQERTWKYSRLCFAAEDEDVVGPCATRYVTGIQKFWRIKSVAEIKKLVAKLDTESVEQLEQGMGNLGLMAGC</sequence>
<organism evidence="8 9">
    <name type="scientific">Clonostachys byssicola</name>
    <dbReference type="NCBI Taxonomy" id="160290"/>
    <lineage>
        <taxon>Eukaryota</taxon>
        <taxon>Fungi</taxon>
        <taxon>Dikarya</taxon>
        <taxon>Ascomycota</taxon>
        <taxon>Pezizomycotina</taxon>
        <taxon>Sordariomycetes</taxon>
        <taxon>Hypocreomycetidae</taxon>
        <taxon>Hypocreales</taxon>
        <taxon>Bionectriaceae</taxon>
        <taxon>Clonostachys</taxon>
    </lineage>
</organism>
<dbReference type="GO" id="GO:0008483">
    <property type="term" value="F:transaminase activity"/>
    <property type="evidence" value="ECO:0007669"/>
    <property type="project" value="UniProtKB-KW"/>
</dbReference>
<evidence type="ECO:0000256" key="5">
    <source>
        <dbReference type="ARBA" id="ARBA00022898"/>
    </source>
</evidence>
<dbReference type="GO" id="GO:1901605">
    <property type="term" value="P:alpha-amino acid metabolic process"/>
    <property type="evidence" value="ECO:0007669"/>
    <property type="project" value="TreeGrafter"/>
</dbReference>
<dbReference type="CDD" id="cd00609">
    <property type="entry name" value="AAT_like"/>
    <property type="match status" value="1"/>
</dbReference>
<evidence type="ECO:0000256" key="4">
    <source>
        <dbReference type="ARBA" id="ARBA00022679"/>
    </source>
</evidence>
<dbReference type="EMBL" id="CABFNO020001553">
    <property type="protein sequence ID" value="CAG9999769.1"/>
    <property type="molecule type" value="Genomic_DNA"/>
</dbReference>
<accession>A0A9N9UUE6</accession>
<evidence type="ECO:0000256" key="3">
    <source>
        <dbReference type="ARBA" id="ARBA00022576"/>
    </source>
</evidence>
<evidence type="ECO:0000256" key="1">
    <source>
        <dbReference type="ARBA" id="ARBA00001933"/>
    </source>
</evidence>
<gene>
    <name evidence="8" type="ORF">CBYS24578_00002682</name>
</gene>
<dbReference type="Proteomes" id="UP000754883">
    <property type="component" value="Unassembled WGS sequence"/>
</dbReference>
<dbReference type="Pfam" id="PF00155">
    <property type="entry name" value="Aminotran_1_2"/>
    <property type="match status" value="1"/>
</dbReference>
<name>A0A9N9UUE6_9HYPO</name>
<keyword evidence="4" id="KW-0808">Transferase</keyword>
<dbReference type="AlphaFoldDB" id="A0A9N9UUE6"/>
<feature type="region of interest" description="Disordered" evidence="6">
    <location>
        <begin position="1"/>
        <end position="27"/>
    </location>
</feature>
<evidence type="ECO:0000256" key="6">
    <source>
        <dbReference type="SAM" id="MobiDB-lite"/>
    </source>
</evidence>
<evidence type="ECO:0000313" key="8">
    <source>
        <dbReference type="EMBL" id="CAG9999769.1"/>
    </source>
</evidence>
<dbReference type="PANTHER" id="PTHR42790:SF1">
    <property type="entry name" value="AROMATIC AMINO ACID AMINOTRANSFERASE, HYPOTHETICAL (EUROFUNG)"/>
    <property type="match status" value="1"/>
</dbReference>
<keyword evidence="3" id="KW-0032">Aminotransferase</keyword>
<comment type="similarity">
    <text evidence="2">Belongs to the class-I pyridoxal-phosphate-dependent aminotransferase family.</text>
</comment>
<dbReference type="OrthoDB" id="691673at2759"/>
<protein>
    <recommendedName>
        <fullName evidence="7">Aminotransferase class I/classII large domain-containing protein</fullName>
    </recommendedName>
</protein>
<evidence type="ECO:0000313" key="9">
    <source>
        <dbReference type="Proteomes" id="UP000754883"/>
    </source>
</evidence>
<dbReference type="SUPFAM" id="SSF53383">
    <property type="entry name" value="PLP-dependent transferases"/>
    <property type="match status" value="1"/>
</dbReference>
<reference evidence="8" key="1">
    <citation type="submission" date="2021-10" db="EMBL/GenBank/DDBJ databases">
        <authorList>
            <person name="Piombo E."/>
        </authorList>
    </citation>
    <scope>NUCLEOTIDE SEQUENCE</scope>
</reference>
<evidence type="ECO:0000256" key="2">
    <source>
        <dbReference type="ARBA" id="ARBA00007441"/>
    </source>
</evidence>